<dbReference type="InterPro" id="IPR050738">
    <property type="entry name" value="Sulfatase"/>
</dbReference>
<dbReference type="Pfam" id="PF00884">
    <property type="entry name" value="Sulfatase"/>
    <property type="match status" value="1"/>
</dbReference>
<proteinExistence type="inferred from homology"/>
<dbReference type="CDD" id="cd16148">
    <property type="entry name" value="sulfatase_like"/>
    <property type="match status" value="1"/>
</dbReference>
<evidence type="ECO:0000313" key="3">
    <source>
        <dbReference type="EMBL" id="MDQ8209226.1"/>
    </source>
</evidence>
<dbReference type="SUPFAM" id="SSF53649">
    <property type="entry name" value="Alkaline phosphatase-like"/>
    <property type="match status" value="1"/>
</dbReference>
<reference evidence="3 4" key="1">
    <citation type="submission" date="2023-04" db="EMBL/GenBank/DDBJ databases">
        <title>A novel bacteria isolated from coastal sediment.</title>
        <authorList>
            <person name="Liu X.-J."/>
            <person name="Du Z.-J."/>
        </authorList>
    </citation>
    <scope>NUCLEOTIDE SEQUENCE [LARGE SCALE GENOMIC DNA]</scope>
    <source>
        <strain evidence="3 4">SDUM461003</strain>
    </source>
</reference>
<dbReference type="RefSeq" id="WP_308952081.1">
    <property type="nucleotide sequence ID" value="NZ_JARXHW010000057.1"/>
</dbReference>
<dbReference type="InterPro" id="IPR000917">
    <property type="entry name" value="Sulfatase_N"/>
</dbReference>
<comment type="caution">
    <text evidence="3">The sequence shown here is derived from an EMBL/GenBank/DDBJ whole genome shotgun (WGS) entry which is preliminary data.</text>
</comment>
<organism evidence="3 4">
    <name type="scientific">Thalassobacterium maritimum</name>
    <dbReference type="NCBI Taxonomy" id="3041265"/>
    <lineage>
        <taxon>Bacteria</taxon>
        <taxon>Pseudomonadati</taxon>
        <taxon>Verrucomicrobiota</taxon>
        <taxon>Opitutia</taxon>
        <taxon>Puniceicoccales</taxon>
        <taxon>Coraliomargaritaceae</taxon>
        <taxon>Thalassobacterium</taxon>
    </lineage>
</organism>
<dbReference type="InterPro" id="IPR017850">
    <property type="entry name" value="Alkaline_phosphatase_core_sf"/>
</dbReference>
<sequence>MRILYIDIDSQRPDHLGCYGYHRNTSPAIDQIAKEGVVFDRCYTPDAPCLPSRTAFYSGRFGIQTGVVGHGGTAAQPKIEGSQRGFRDNFDEHGLARQLQHLNYHTAMISPFGQRHAAWHFYAGFNEIHNTGQGGAESAEVVQPVVSKWMADNASKDNWYLHINYWDPHTPYRVPLNIENQFENEPLPEWLSDEVIEANNQKVGPHCAHEIDMYTGNGHPAYPRHPGKATDRESVRQVIDGYDMGVRYVDDQIACIVEDLKAAGVYDDTMIVISADHGENLGEWGLYGEHGTADDITCRVPLIIKYPGGAKGIRNSQFHYNLDFAPTVMELLGGKIQAIWDGESYAPAITEGLDMGRDEVTISQCCHVCQRSVRWGKWLYTRTYHDGFHLFPQEMLHDLEADPHEQNDLALDHPELCREGQWRLSRWHDAQMQKMALTGNDVVDPLWTVIREGGPFHASLTHGQPGVEGFETYMQYLEATGRQAGADALREKYTPIINQIKN</sequence>
<keyword evidence="4" id="KW-1185">Reference proteome</keyword>
<evidence type="ECO:0000313" key="4">
    <source>
        <dbReference type="Proteomes" id="UP001225316"/>
    </source>
</evidence>
<evidence type="ECO:0000256" key="1">
    <source>
        <dbReference type="ARBA" id="ARBA00008779"/>
    </source>
</evidence>
<accession>A0ABU1AYS2</accession>
<dbReference type="Gene3D" id="3.40.720.10">
    <property type="entry name" value="Alkaline Phosphatase, subunit A"/>
    <property type="match status" value="1"/>
</dbReference>
<feature type="domain" description="Sulfatase N-terminal" evidence="2">
    <location>
        <begin position="3"/>
        <end position="333"/>
    </location>
</feature>
<comment type="similarity">
    <text evidence="1">Belongs to the sulfatase family.</text>
</comment>
<dbReference type="PANTHER" id="PTHR42693">
    <property type="entry name" value="ARYLSULFATASE FAMILY MEMBER"/>
    <property type="match status" value="1"/>
</dbReference>
<dbReference type="Proteomes" id="UP001225316">
    <property type="component" value="Unassembled WGS sequence"/>
</dbReference>
<dbReference type="PANTHER" id="PTHR42693:SF33">
    <property type="entry name" value="ARYLSULFATASE"/>
    <property type="match status" value="1"/>
</dbReference>
<dbReference type="EMBL" id="JARXHW010000057">
    <property type="protein sequence ID" value="MDQ8209226.1"/>
    <property type="molecule type" value="Genomic_DNA"/>
</dbReference>
<gene>
    <name evidence="3" type="ORF">QEH52_16995</name>
</gene>
<name>A0ABU1AYS2_9BACT</name>
<protein>
    <submittedName>
        <fullName evidence="3">Sulfatase</fullName>
    </submittedName>
</protein>
<evidence type="ECO:0000259" key="2">
    <source>
        <dbReference type="Pfam" id="PF00884"/>
    </source>
</evidence>